<feature type="region of interest" description="Disordered" evidence="2">
    <location>
        <begin position="824"/>
        <end position="855"/>
    </location>
</feature>
<dbReference type="PANTHER" id="PTHR22870:SF408">
    <property type="entry name" value="OS09G0560450 PROTEIN"/>
    <property type="match status" value="1"/>
</dbReference>
<evidence type="ECO:0000313" key="4">
    <source>
        <dbReference type="EMBL" id="KFI40322.1"/>
    </source>
</evidence>
<dbReference type="GO" id="GO:0004674">
    <property type="term" value="F:protein serine/threonine kinase activity"/>
    <property type="evidence" value="ECO:0007669"/>
    <property type="project" value="UniProtKB-EC"/>
</dbReference>
<feature type="domain" description="RCC1-like" evidence="3">
    <location>
        <begin position="566"/>
        <end position="840"/>
    </location>
</feature>
<dbReference type="AlphaFoldDB" id="A0A086Z1C2"/>
<evidence type="ECO:0000256" key="1">
    <source>
        <dbReference type="ARBA" id="ARBA00022737"/>
    </source>
</evidence>
<dbReference type="Pfam" id="PF00415">
    <property type="entry name" value="RCC1"/>
    <property type="match status" value="2"/>
</dbReference>
<feature type="region of interest" description="Disordered" evidence="2">
    <location>
        <begin position="712"/>
        <end position="734"/>
    </location>
</feature>
<proteinExistence type="predicted"/>
<evidence type="ECO:0000256" key="2">
    <source>
        <dbReference type="SAM" id="MobiDB-lite"/>
    </source>
</evidence>
<keyword evidence="1" id="KW-0677">Repeat</keyword>
<feature type="compositionally biased region" description="Polar residues" evidence="2">
    <location>
        <begin position="825"/>
        <end position="837"/>
    </location>
</feature>
<dbReference type="InterPro" id="IPR000408">
    <property type="entry name" value="Reg_chr_condens"/>
</dbReference>
<feature type="region of interest" description="Disordered" evidence="2">
    <location>
        <begin position="1"/>
        <end position="26"/>
    </location>
</feature>
<feature type="compositionally biased region" description="Polar residues" evidence="2">
    <location>
        <begin position="844"/>
        <end position="854"/>
    </location>
</feature>
<keyword evidence="4" id="KW-0808">Transferase</keyword>
<accession>A0A086Z1C2</accession>
<dbReference type="eggNOG" id="COG5184">
    <property type="taxonomic scope" value="Bacteria"/>
</dbReference>
<dbReference type="OrthoDB" id="904022at2"/>
<reference evidence="4 5" key="1">
    <citation type="submission" date="2014-03" db="EMBL/GenBank/DDBJ databases">
        <title>Genomics of Bifidobacteria.</title>
        <authorList>
            <person name="Ventura M."/>
            <person name="Milani C."/>
            <person name="Lugli G.A."/>
        </authorList>
    </citation>
    <scope>NUCLEOTIDE SEQUENCE [LARGE SCALE GENOMIC DNA]</scope>
    <source>
        <strain evidence="4 5">DSM 22766</strain>
    </source>
</reference>
<gene>
    <name evidence="4" type="ORF">BACT_1024</name>
</gene>
<evidence type="ECO:0000313" key="5">
    <source>
        <dbReference type="Proteomes" id="UP000029015"/>
    </source>
</evidence>
<dbReference type="InterPro" id="IPR051210">
    <property type="entry name" value="Ub_ligase/GEF_domain"/>
</dbReference>
<dbReference type="RefSeq" id="WP_051905314.1">
    <property type="nucleotide sequence ID" value="NZ_CP011786.1"/>
</dbReference>
<evidence type="ECO:0000259" key="3">
    <source>
        <dbReference type="Pfam" id="PF25390"/>
    </source>
</evidence>
<dbReference type="PROSITE" id="PS50012">
    <property type="entry name" value="RCC1_3"/>
    <property type="match status" value="12"/>
</dbReference>
<sequence length="1069" mass="113116">MDGFTLSPTKGPANQDAMATLTPPAPPTNVRFTRISAGWWHSLAIGSDGNAYAWGDNDSGQLGDETGSGSRSGKPVRVHAPTGVTFTQISAGDDHSLAIDSNGNTYAWGYNAFGQLGNETGSDSNKPVRVHTPTGVSFTQISAGHWHSLAIGSDGNTYAWGNNAFGQLGDETPSDSNKPVRVHAPTGVTFTQISAGDNHSLAIGSDGNTYAWGRNTSGQLGDETGSNSNKPVRVHTPTGVTFTQISAGDDHSLAIGSDGNTYAWGDNDSGKLGDETGSDSNKPVRVHAPTGVTFTQISAGSYHSLALDSNGNAYAWGYNGYNQLGDETGSNSNKPVRVHTPTGVRFTQISAGHWHSLAIGSDGNTYAWGSNYSSQLGNGRSDYGTHSRPAPVLMPRYVIDGVTFDGASVTRKTVNPATGAWDMHVPTHAPGAVTVTVAYHLDGLDVNGNIANPRYQSGTVTLRYTYATPYTVSFQLGGAPGTPPASQYSYPDDPQPINWPVPDPVWAGHWFDGWAKPDGSPWDFTQPVRNDLTLTATWRTPRFTMTPTRGPDTGGTTVHITPPDPPQPLRFTQISAGSFHSLAIGTDGNTYAWGRNDYGELGDDTRTDRNTPVRVHTPAGVRFTSVSAGNEFSLAIGSDGHAYSWGYNGSGQLGNDTSTYHRTPEQVHAPTNGDNPANTWKTISAGYWHSLAIGSDGHAYSWGANGYGQLGDGSNDVSDRPEQVHAPTNGGNPANTWKTISAGDQFSLAIGSDGHAYSWGANDYGQLGNGTNTRSNRPEQVHAPDSGNPANTWKTISTGGSRSLAIGSDDHAYSWGANYCGQLGNGSSDDNPHSTPEQVHAPTNGDNPANTWKTISAGGDHSLAIGSDGHAYSWGANDYGQLGDGSNTRSNRPEQVHAPTNGGNPANTWKTISAGGYHSLATGSDGHAYSWGWNWHGELGDGSIYGRSTPALIGHKITVTGATFEPTNAPTPTWNPTTHTWDTTSPTHPEGQATVTIHWTLDGVTQTDYPINPYEYYHLYTLPKAGGAPTQQLAGATLLTLTTLTALTLTSHHITRKHHHTHQPTTTSK</sequence>
<dbReference type="PANTHER" id="PTHR22870">
    <property type="entry name" value="REGULATOR OF CHROMOSOME CONDENSATION"/>
    <property type="match status" value="1"/>
</dbReference>
<name>A0A086Z1C2_9BIFI</name>
<dbReference type="EMBL" id="JGYK01000001">
    <property type="protein sequence ID" value="KFI40322.1"/>
    <property type="molecule type" value="Genomic_DNA"/>
</dbReference>
<dbReference type="PROSITE" id="PS00626">
    <property type="entry name" value="RCC1_2"/>
    <property type="match status" value="10"/>
</dbReference>
<organism evidence="4 5">
    <name type="scientific">Bifidobacterium actinocoloniiforme DSM 22766</name>
    <dbReference type="NCBI Taxonomy" id="1437605"/>
    <lineage>
        <taxon>Bacteria</taxon>
        <taxon>Bacillati</taxon>
        <taxon>Actinomycetota</taxon>
        <taxon>Actinomycetes</taxon>
        <taxon>Bifidobacteriales</taxon>
        <taxon>Bifidobacteriaceae</taxon>
        <taxon>Bifidobacterium</taxon>
    </lineage>
</organism>
<comment type="caution">
    <text evidence="4">The sequence shown here is derived from an EMBL/GenBank/DDBJ whole genome shotgun (WGS) entry which is preliminary data.</text>
</comment>
<protein>
    <submittedName>
        <fullName evidence="4">Regulator of chromosome condensation, RCC1</fullName>
        <ecNumber evidence="4">2.7.11.1</ecNumber>
    </submittedName>
</protein>
<dbReference type="InterPro" id="IPR058923">
    <property type="entry name" value="RCC1-like_dom"/>
</dbReference>
<dbReference type="Gene3D" id="2.130.10.30">
    <property type="entry name" value="Regulator of chromosome condensation 1/beta-lactamase-inhibitor protein II"/>
    <property type="match status" value="4"/>
</dbReference>
<dbReference type="SMART" id="SM00706">
    <property type="entry name" value="TECPR"/>
    <property type="match status" value="8"/>
</dbReference>
<feature type="region of interest" description="Disordered" evidence="2">
    <location>
        <begin position="768"/>
        <end position="790"/>
    </location>
</feature>
<dbReference type="Proteomes" id="UP000029015">
    <property type="component" value="Unassembled WGS sequence"/>
</dbReference>
<dbReference type="PRINTS" id="PR00633">
    <property type="entry name" value="RCCNDNSATION"/>
</dbReference>
<dbReference type="SUPFAM" id="SSF50985">
    <property type="entry name" value="RCC1/BLIP-II"/>
    <property type="match status" value="3"/>
</dbReference>
<dbReference type="InterPro" id="IPR006624">
    <property type="entry name" value="Beta-propeller_rpt_TECPR"/>
</dbReference>
<feature type="region of interest" description="Disordered" evidence="2">
    <location>
        <begin position="883"/>
        <end position="907"/>
    </location>
</feature>
<dbReference type="InterPro" id="IPR009091">
    <property type="entry name" value="RCC1/BLIP-II"/>
</dbReference>
<dbReference type="EC" id="2.7.11.1" evidence="4"/>
<feature type="domain" description="RCC1-like" evidence="3">
    <location>
        <begin position="27"/>
        <end position="287"/>
    </location>
</feature>
<feature type="region of interest" description="Disordered" evidence="2">
    <location>
        <begin position="56"/>
        <end position="76"/>
    </location>
</feature>
<dbReference type="Pfam" id="PF25390">
    <property type="entry name" value="WD40_RLD"/>
    <property type="match status" value="2"/>
</dbReference>
<keyword evidence="5" id="KW-1185">Reference proteome</keyword>